<dbReference type="EMBL" id="MNPL01026528">
    <property type="protein sequence ID" value="OQR67949.1"/>
    <property type="molecule type" value="Genomic_DNA"/>
</dbReference>
<dbReference type="AlphaFoldDB" id="A0A1V9X2Y8"/>
<feature type="region of interest" description="Disordered" evidence="1">
    <location>
        <begin position="237"/>
        <end position="280"/>
    </location>
</feature>
<proteinExistence type="predicted"/>
<evidence type="ECO:0000256" key="1">
    <source>
        <dbReference type="SAM" id="MobiDB-lite"/>
    </source>
</evidence>
<protein>
    <submittedName>
        <fullName evidence="2">Uncharacterized protein</fullName>
    </submittedName>
</protein>
<dbReference type="Proteomes" id="UP000192247">
    <property type="component" value="Unassembled WGS sequence"/>
</dbReference>
<organism evidence="2 3">
    <name type="scientific">Tropilaelaps mercedesae</name>
    <dbReference type="NCBI Taxonomy" id="418985"/>
    <lineage>
        <taxon>Eukaryota</taxon>
        <taxon>Metazoa</taxon>
        <taxon>Ecdysozoa</taxon>
        <taxon>Arthropoda</taxon>
        <taxon>Chelicerata</taxon>
        <taxon>Arachnida</taxon>
        <taxon>Acari</taxon>
        <taxon>Parasitiformes</taxon>
        <taxon>Mesostigmata</taxon>
        <taxon>Gamasina</taxon>
        <taxon>Dermanyssoidea</taxon>
        <taxon>Laelapidae</taxon>
        <taxon>Tropilaelaps</taxon>
    </lineage>
</organism>
<feature type="region of interest" description="Disordered" evidence="1">
    <location>
        <begin position="334"/>
        <end position="365"/>
    </location>
</feature>
<sequence>MTSSRQTGAHVAIEMLRRGSDTRDDSQMLFITERYCIAERPVRSRGQQRPASSPTAQDGFSERRRASSNRYALDVCLPPRIITHSASVGARLNVTGYAGASVAGHRHQQPQPPRPVDASEQDLHSAAPASQRGRDGARSRLRLPLDGRETPSTSHQRQARDRPAAQFTRDGAPARSASSSRATFFGQLPPPCTVTDYERESAQTNGANSATSQSSDWEKMSFVPIVNNRLNVYSDRPARRHSVSVSPSRSHLVVERRCSSLSVSPSRGSKSPYGSLSSSPVSSLISTIFKRKAKQQAQQDVEDADEVLPQIPGIERSRSIDIPRPILKGSSNQALQQLPEDTDSGDSDPDVSPQSEGRSPRLRSVSINEVVEVLRMEDNTTFQTTLTDRPNASLVQLASR</sequence>
<comment type="caution">
    <text evidence="2">The sequence shown here is derived from an EMBL/GenBank/DDBJ whole genome shotgun (WGS) entry which is preliminary data.</text>
</comment>
<name>A0A1V9X2Y8_9ACAR</name>
<feature type="region of interest" description="Disordered" evidence="1">
    <location>
        <begin position="1"/>
        <end position="24"/>
    </location>
</feature>
<feature type="compositionally biased region" description="Basic and acidic residues" evidence="1">
    <location>
        <begin position="15"/>
        <end position="24"/>
    </location>
</feature>
<feature type="compositionally biased region" description="Polar residues" evidence="1">
    <location>
        <begin position="202"/>
        <end position="215"/>
    </location>
</feature>
<feature type="compositionally biased region" description="Low complexity" evidence="1">
    <location>
        <begin position="266"/>
        <end position="280"/>
    </location>
</feature>
<feature type="compositionally biased region" description="Polar residues" evidence="1">
    <location>
        <begin position="45"/>
        <end position="58"/>
    </location>
</feature>
<feature type="region of interest" description="Disordered" evidence="1">
    <location>
        <begin position="40"/>
        <end position="65"/>
    </location>
</feature>
<dbReference type="InParanoid" id="A0A1V9X2Y8"/>
<accession>A0A1V9X2Y8</accession>
<reference evidence="2 3" key="1">
    <citation type="journal article" date="2017" name="Gigascience">
        <title>Draft genome of the honey bee ectoparasitic mite, Tropilaelaps mercedesae, is shaped by the parasitic life history.</title>
        <authorList>
            <person name="Dong X."/>
            <person name="Armstrong S.D."/>
            <person name="Xia D."/>
            <person name="Makepeace B.L."/>
            <person name="Darby A.C."/>
            <person name="Kadowaki T."/>
        </authorList>
    </citation>
    <scope>NUCLEOTIDE SEQUENCE [LARGE SCALE GENOMIC DNA]</scope>
    <source>
        <strain evidence="2">Wuxi-XJTLU</strain>
    </source>
</reference>
<feature type="compositionally biased region" description="Basic and acidic residues" evidence="1">
    <location>
        <begin position="132"/>
        <end position="149"/>
    </location>
</feature>
<feature type="compositionally biased region" description="Acidic residues" evidence="1">
    <location>
        <begin position="340"/>
        <end position="349"/>
    </location>
</feature>
<gene>
    <name evidence="2" type="ORF">BIW11_02106</name>
</gene>
<keyword evidence="3" id="KW-1185">Reference proteome</keyword>
<evidence type="ECO:0000313" key="3">
    <source>
        <dbReference type="Proteomes" id="UP000192247"/>
    </source>
</evidence>
<evidence type="ECO:0000313" key="2">
    <source>
        <dbReference type="EMBL" id="OQR67949.1"/>
    </source>
</evidence>
<feature type="compositionally biased region" description="Low complexity" evidence="1">
    <location>
        <begin position="173"/>
        <end position="182"/>
    </location>
</feature>
<feature type="region of interest" description="Disordered" evidence="1">
    <location>
        <begin position="101"/>
        <end position="216"/>
    </location>
</feature>